<gene>
    <name evidence="1" type="ORF">NUW54_g2159</name>
</gene>
<organism evidence="1 2">
    <name type="scientific">Trametes sanguinea</name>
    <dbReference type="NCBI Taxonomy" id="158606"/>
    <lineage>
        <taxon>Eukaryota</taxon>
        <taxon>Fungi</taxon>
        <taxon>Dikarya</taxon>
        <taxon>Basidiomycota</taxon>
        <taxon>Agaricomycotina</taxon>
        <taxon>Agaricomycetes</taxon>
        <taxon>Polyporales</taxon>
        <taxon>Polyporaceae</taxon>
        <taxon>Trametes</taxon>
    </lineage>
</organism>
<sequence>MEKILILEKKTAPFILLYIARPESVCDAQGRVFSHMSLNLHEILGESFLNDIHEKVMNYVHAQLGQSLNLAIDLNVRAEQARRRRAEDENVALRQEVAQLRAQASQASASVTVVE</sequence>
<keyword evidence="2" id="KW-1185">Reference proteome</keyword>
<comment type="caution">
    <text evidence="1">The sequence shown here is derived from an EMBL/GenBank/DDBJ whole genome shotgun (WGS) entry which is preliminary data.</text>
</comment>
<dbReference type="Proteomes" id="UP001144978">
    <property type="component" value="Unassembled WGS sequence"/>
</dbReference>
<evidence type="ECO:0000313" key="2">
    <source>
        <dbReference type="Proteomes" id="UP001144978"/>
    </source>
</evidence>
<proteinExistence type="predicted"/>
<dbReference type="EMBL" id="JANSHE010000392">
    <property type="protein sequence ID" value="KAJ3011479.1"/>
    <property type="molecule type" value="Genomic_DNA"/>
</dbReference>
<reference evidence="1" key="1">
    <citation type="submission" date="2022-08" db="EMBL/GenBank/DDBJ databases">
        <title>Genome Sequence of Pycnoporus sanguineus.</title>
        <authorList>
            <person name="Buettner E."/>
        </authorList>
    </citation>
    <scope>NUCLEOTIDE SEQUENCE</scope>
    <source>
        <strain evidence="1">CG-C14</strain>
    </source>
</reference>
<name>A0ACC1Q691_9APHY</name>
<accession>A0ACC1Q691</accession>
<evidence type="ECO:0000313" key="1">
    <source>
        <dbReference type="EMBL" id="KAJ3011479.1"/>
    </source>
</evidence>
<protein>
    <submittedName>
        <fullName evidence="1">Uncharacterized protein</fullName>
    </submittedName>
</protein>